<proteinExistence type="predicted"/>
<dbReference type="GO" id="GO:0004721">
    <property type="term" value="F:phosphoprotein phosphatase activity"/>
    <property type="evidence" value="ECO:0007669"/>
    <property type="project" value="TreeGrafter"/>
</dbReference>
<evidence type="ECO:0000256" key="6">
    <source>
        <dbReference type="ARBA" id="ARBA00023012"/>
    </source>
</evidence>
<dbReference type="InterPro" id="IPR036890">
    <property type="entry name" value="HATPase_C_sf"/>
</dbReference>
<name>A0A3R9NMT4_9BACT</name>
<evidence type="ECO:0000256" key="4">
    <source>
        <dbReference type="ARBA" id="ARBA00022679"/>
    </source>
</evidence>
<dbReference type="Gene3D" id="3.30.565.10">
    <property type="entry name" value="Histidine kinase-like ATPase, C-terminal domain"/>
    <property type="match status" value="1"/>
</dbReference>
<organism evidence="8 9">
    <name type="scientific">Hymenobacter perfusus</name>
    <dbReference type="NCBI Taxonomy" id="1236770"/>
    <lineage>
        <taxon>Bacteria</taxon>
        <taxon>Pseudomonadati</taxon>
        <taxon>Bacteroidota</taxon>
        <taxon>Cytophagia</taxon>
        <taxon>Cytophagales</taxon>
        <taxon>Hymenobacteraceae</taxon>
        <taxon>Hymenobacter</taxon>
    </lineage>
</organism>
<comment type="caution">
    <text evidence="8">The sequence shown here is derived from an EMBL/GenBank/DDBJ whole genome shotgun (WGS) entry which is preliminary data.</text>
</comment>
<dbReference type="SMART" id="SM00387">
    <property type="entry name" value="HATPase_c"/>
    <property type="match status" value="1"/>
</dbReference>
<evidence type="ECO:0000259" key="7">
    <source>
        <dbReference type="PROSITE" id="PS50109"/>
    </source>
</evidence>
<evidence type="ECO:0000256" key="3">
    <source>
        <dbReference type="ARBA" id="ARBA00022553"/>
    </source>
</evidence>
<accession>A0A3R9NMT4</accession>
<evidence type="ECO:0000313" key="9">
    <source>
        <dbReference type="Proteomes" id="UP000270291"/>
    </source>
</evidence>
<keyword evidence="6" id="KW-0902">Two-component regulatory system</keyword>
<evidence type="ECO:0000256" key="1">
    <source>
        <dbReference type="ARBA" id="ARBA00000085"/>
    </source>
</evidence>
<dbReference type="AlphaFoldDB" id="A0A3R9NMT4"/>
<dbReference type="Pfam" id="PF02518">
    <property type="entry name" value="HATPase_c"/>
    <property type="match status" value="1"/>
</dbReference>
<keyword evidence="9" id="KW-1185">Reference proteome</keyword>
<comment type="catalytic activity">
    <reaction evidence="1">
        <text>ATP + protein L-histidine = ADP + protein N-phospho-L-histidine.</text>
        <dbReference type="EC" id="2.7.13.3"/>
    </reaction>
</comment>
<reference evidence="8 9" key="1">
    <citation type="submission" date="2018-12" db="EMBL/GenBank/DDBJ databases">
        <authorList>
            <person name="Feng G."/>
            <person name="Zhu H."/>
        </authorList>
    </citation>
    <scope>NUCLEOTIDE SEQUENCE [LARGE SCALE GENOMIC DNA]</scope>
    <source>
        <strain evidence="8 9">LMG 26000</strain>
    </source>
</reference>
<dbReference type="SUPFAM" id="SSF55874">
    <property type="entry name" value="ATPase domain of HSP90 chaperone/DNA topoisomerase II/histidine kinase"/>
    <property type="match status" value="1"/>
</dbReference>
<dbReference type="RefSeq" id="WP_125440362.1">
    <property type="nucleotide sequence ID" value="NZ_RWIU01000009.1"/>
</dbReference>
<dbReference type="EMBL" id="RWIU01000009">
    <property type="protein sequence ID" value="RSK39544.1"/>
    <property type="molecule type" value="Genomic_DNA"/>
</dbReference>
<evidence type="ECO:0000256" key="2">
    <source>
        <dbReference type="ARBA" id="ARBA00012438"/>
    </source>
</evidence>
<keyword evidence="3" id="KW-0597">Phosphoprotein</keyword>
<dbReference type="InterPro" id="IPR003594">
    <property type="entry name" value="HATPase_dom"/>
</dbReference>
<gene>
    <name evidence="8" type="ORF">EI293_20200</name>
</gene>
<protein>
    <recommendedName>
        <fullName evidence="2">histidine kinase</fullName>
        <ecNumber evidence="2">2.7.13.3</ecNumber>
    </recommendedName>
</protein>
<dbReference type="InterPro" id="IPR005467">
    <property type="entry name" value="His_kinase_dom"/>
</dbReference>
<dbReference type="EC" id="2.7.13.3" evidence="2"/>
<dbReference type="Proteomes" id="UP000270291">
    <property type="component" value="Unassembled WGS sequence"/>
</dbReference>
<evidence type="ECO:0000313" key="8">
    <source>
        <dbReference type="EMBL" id="RSK39544.1"/>
    </source>
</evidence>
<dbReference type="PROSITE" id="PS50109">
    <property type="entry name" value="HIS_KIN"/>
    <property type="match status" value="1"/>
</dbReference>
<dbReference type="InterPro" id="IPR004358">
    <property type="entry name" value="Sig_transdc_His_kin-like_C"/>
</dbReference>
<sequence length="122" mass="13640">MRALENLFDNAVRYAAPDSVFSVCLTQLPDKVQLVLANQTEQVSEADAERLFDRFYRGEAARRSEGSGLGLAITRRILELHHSTITAHREGCELQFRVTIPYTPQMAKSPQGNSSLIARYTG</sequence>
<dbReference type="GO" id="GO:0000155">
    <property type="term" value="F:phosphorelay sensor kinase activity"/>
    <property type="evidence" value="ECO:0007669"/>
    <property type="project" value="TreeGrafter"/>
</dbReference>
<keyword evidence="5" id="KW-0418">Kinase</keyword>
<dbReference type="InterPro" id="IPR050351">
    <property type="entry name" value="BphY/WalK/GraS-like"/>
</dbReference>
<dbReference type="PRINTS" id="PR00344">
    <property type="entry name" value="BCTRLSENSOR"/>
</dbReference>
<dbReference type="OrthoDB" id="9806995at2"/>
<dbReference type="GO" id="GO:0016036">
    <property type="term" value="P:cellular response to phosphate starvation"/>
    <property type="evidence" value="ECO:0007669"/>
    <property type="project" value="TreeGrafter"/>
</dbReference>
<dbReference type="PANTHER" id="PTHR45453">
    <property type="entry name" value="PHOSPHATE REGULON SENSOR PROTEIN PHOR"/>
    <property type="match status" value="1"/>
</dbReference>
<keyword evidence="4" id="KW-0808">Transferase</keyword>
<evidence type="ECO:0000256" key="5">
    <source>
        <dbReference type="ARBA" id="ARBA00022777"/>
    </source>
</evidence>
<dbReference type="GO" id="GO:0005886">
    <property type="term" value="C:plasma membrane"/>
    <property type="evidence" value="ECO:0007669"/>
    <property type="project" value="TreeGrafter"/>
</dbReference>
<dbReference type="PANTHER" id="PTHR45453:SF1">
    <property type="entry name" value="PHOSPHATE REGULON SENSOR PROTEIN PHOR"/>
    <property type="match status" value="1"/>
</dbReference>
<feature type="domain" description="Histidine kinase" evidence="7">
    <location>
        <begin position="1"/>
        <end position="104"/>
    </location>
</feature>